<reference evidence="1 2" key="1">
    <citation type="submission" date="2020-04" db="EMBL/GenBank/DDBJ databases">
        <authorList>
            <person name="De Canck E."/>
        </authorList>
    </citation>
    <scope>NUCLEOTIDE SEQUENCE [LARGE SCALE GENOMIC DNA]</scope>
    <source>
        <strain evidence="1 2">LMG 28614</strain>
    </source>
</reference>
<name>A0A6S7BQJ7_9BURK</name>
<dbReference type="EMBL" id="CADIKK010000054">
    <property type="protein sequence ID" value="CAB3808000.1"/>
    <property type="molecule type" value="Genomic_DNA"/>
</dbReference>
<dbReference type="AlphaFoldDB" id="A0A6S7BQJ7"/>
<proteinExistence type="predicted"/>
<accession>A0A6S7BQJ7</accession>
<dbReference type="Proteomes" id="UP000494365">
    <property type="component" value="Unassembled WGS sequence"/>
</dbReference>
<evidence type="ECO:0000313" key="1">
    <source>
        <dbReference type="EMBL" id="CAB3808000.1"/>
    </source>
</evidence>
<keyword evidence="2" id="KW-1185">Reference proteome</keyword>
<organism evidence="1 2">
    <name type="scientific">Paraburkholderia ultramafica</name>
    <dbReference type="NCBI Taxonomy" id="1544867"/>
    <lineage>
        <taxon>Bacteria</taxon>
        <taxon>Pseudomonadati</taxon>
        <taxon>Pseudomonadota</taxon>
        <taxon>Betaproteobacteria</taxon>
        <taxon>Burkholderiales</taxon>
        <taxon>Burkholderiaceae</taxon>
        <taxon>Paraburkholderia</taxon>
    </lineage>
</organism>
<evidence type="ECO:0000313" key="2">
    <source>
        <dbReference type="Proteomes" id="UP000494365"/>
    </source>
</evidence>
<sequence>MCAGFPLAIAPLDVTVKRHLIIPKRLNYHVVDAQKQALKHFSLREREMLPQPVERGNCAIFDIHDKALVAIAGFIRTDSRQQSSRIRQRRSLTNIGLG</sequence>
<protein>
    <submittedName>
        <fullName evidence="1">Uncharacterized protein</fullName>
    </submittedName>
</protein>
<gene>
    <name evidence="1" type="ORF">LMG28614_06713</name>
</gene>